<dbReference type="PRINTS" id="PR00081">
    <property type="entry name" value="GDHRDH"/>
</dbReference>
<sequence length="151" mass="16335">LLNNAGVKGSAQQGLNDMDAESWLAAFNTNTIAPFMLSSMLLKNLKLADRPRIISVSSYMGSISRPGTGLYAYRSSKAALNKVMQVMANELLAEGVIACPVHPGWVRTDMGGSDADLSVEQSVEGLIAVIDKLSMAQSGRFWNWDGEELPW</sequence>
<evidence type="ECO:0000313" key="2">
    <source>
        <dbReference type="Proteomes" id="UP000754644"/>
    </source>
</evidence>
<proteinExistence type="predicted"/>
<dbReference type="InterPro" id="IPR002347">
    <property type="entry name" value="SDR_fam"/>
</dbReference>
<accession>A0A972VYI6</accession>
<dbReference type="Gene3D" id="3.40.50.720">
    <property type="entry name" value="NAD(P)-binding Rossmann-like Domain"/>
    <property type="match status" value="1"/>
</dbReference>
<protein>
    <submittedName>
        <fullName evidence="1">SDR family NAD(P)-dependent oxidoreductase</fullName>
    </submittedName>
</protein>
<name>A0A972VYI6_9GAMM</name>
<dbReference type="InterPro" id="IPR052184">
    <property type="entry name" value="SDR_enzymes"/>
</dbReference>
<dbReference type="Pfam" id="PF00106">
    <property type="entry name" value="adh_short"/>
    <property type="match status" value="1"/>
</dbReference>
<comment type="caution">
    <text evidence="1">The sequence shown here is derived from an EMBL/GenBank/DDBJ whole genome shotgun (WGS) entry which is preliminary data.</text>
</comment>
<gene>
    <name evidence="1" type="ORF">HQ497_08450</name>
</gene>
<feature type="non-terminal residue" evidence="1">
    <location>
        <position position="1"/>
    </location>
</feature>
<dbReference type="PANTHER" id="PTHR45458">
    <property type="entry name" value="SHORT-CHAIN DEHYDROGENASE/REDUCTASE SDR"/>
    <property type="match status" value="1"/>
</dbReference>
<dbReference type="SUPFAM" id="SSF51735">
    <property type="entry name" value="NAD(P)-binding Rossmann-fold domains"/>
    <property type="match status" value="1"/>
</dbReference>
<dbReference type="GO" id="GO:0016616">
    <property type="term" value="F:oxidoreductase activity, acting on the CH-OH group of donors, NAD or NADP as acceptor"/>
    <property type="evidence" value="ECO:0007669"/>
    <property type="project" value="TreeGrafter"/>
</dbReference>
<dbReference type="AlphaFoldDB" id="A0A972VYI6"/>
<dbReference type="InterPro" id="IPR036291">
    <property type="entry name" value="NAD(P)-bd_dom_sf"/>
</dbReference>
<evidence type="ECO:0000313" key="1">
    <source>
        <dbReference type="EMBL" id="NQV65382.1"/>
    </source>
</evidence>
<organism evidence="1 2">
    <name type="scientific">SAR86 cluster bacterium</name>
    <dbReference type="NCBI Taxonomy" id="2030880"/>
    <lineage>
        <taxon>Bacteria</taxon>
        <taxon>Pseudomonadati</taxon>
        <taxon>Pseudomonadota</taxon>
        <taxon>Gammaproteobacteria</taxon>
        <taxon>SAR86 cluster</taxon>
    </lineage>
</organism>
<dbReference type="PANTHER" id="PTHR45458:SF1">
    <property type="entry name" value="SHORT CHAIN DEHYDROGENASE"/>
    <property type="match status" value="1"/>
</dbReference>
<dbReference type="EMBL" id="JABMOJ010000314">
    <property type="protein sequence ID" value="NQV65382.1"/>
    <property type="molecule type" value="Genomic_DNA"/>
</dbReference>
<reference evidence="1" key="1">
    <citation type="submission" date="2020-05" db="EMBL/GenBank/DDBJ databases">
        <title>Sulfur intermediates as new biogeochemical hubs in an aquatic model microbial ecosystem.</title>
        <authorList>
            <person name="Vigneron A."/>
        </authorList>
    </citation>
    <scope>NUCLEOTIDE SEQUENCE</scope>
    <source>
        <strain evidence="1">Bin.250</strain>
    </source>
</reference>
<dbReference type="Proteomes" id="UP000754644">
    <property type="component" value="Unassembled WGS sequence"/>
</dbReference>